<keyword evidence="4" id="KW-1185">Reference proteome</keyword>
<dbReference type="RefSeq" id="WP_254025808.1">
    <property type="nucleotide sequence ID" value="NZ_CAKXZS010000023.1"/>
</dbReference>
<keyword evidence="2" id="KW-0812">Transmembrane</keyword>
<dbReference type="EMBL" id="CAKXZS010000023">
    <property type="protein sequence ID" value="CAH2401340.1"/>
    <property type="molecule type" value="Genomic_DNA"/>
</dbReference>
<evidence type="ECO:0000256" key="1">
    <source>
        <dbReference type="SAM" id="MobiDB-lite"/>
    </source>
</evidence>
<feature type="region of interest" description="Disordered" evidence="1">
    <location>
        <begin position="1"/>
        <end position="20"/>
    </location>
</feature>
<protein>
    <submittedName>
        <fullName evidence="3">Uncharacterized protein</fullName>
    </submittedName>
</protein>
<feature type="transmembrane region" description="Helical" evidence="2">
    <location>
        <begin position="66"/>
        <end position="88"/>
    </location>
</feature>
<proteinExistence type="predicted"/>
<evidence type="ECO:0000313" key="3">
    <source>
        <dbReference type="EMBL" id="CAH2401340.1"/>
    </source>
</evidence>
<comment type="caution">
    <text evidence="3">The sequence shown here is derived from an EMBL/GenBank/DDBJ whole genome shotgun (WGS) entry which is preliminary data.</text>
</comment>
<gene>
    <name evidence="3" type="ORF">MES4922_30016</name>
</gene>
<keyword evidence="2" id="KW-0472">Membrane</keyword>
<accession>A0ABM9DX67</accession>
<name>A0ABM9DX67_9HYPH</name>
<organism evidence="3 4">
    <name type="scientific">Mesorhizobium ventifaucium</name>
    <dbReference type="NCBI Taxonomy" id="666020"/>
    <lineage>
        <taxon>Bacteria</taxon>
        <taxon>Pseudomonadati</taxon>
        <taxon>Pseudomonadota</taxon>
        <taxon>Alphaproteobacteria</taxon>
        <taxon>Hyphomicrobiales</taxon>
        <taxon>Phyllobacteriaceae</taxon>
        <taxon>Mesorhizobium</taxon>
    </lineage>
</organism>
<reference evidence="3" key="1">
    <citation type="submission" date="2022-03" db="EMBL/GenBank/DDBJ databases">
        <authorList>
            <person name="Brunel B."/>
        </authorList>
    </citation>
    <scope>NUCLEOTIDE SEQUENCE</scope>
    <source>
        <strain evidence="3">STM4922sample</strain>
    </source>
</reference>
<evidence type="ECO:0000256" key="2">
    <source>
        <dbReference type="SAM" id="Phobius"/>
    </source>
</evidence>
<dbReference type="Proteomes" id="UP001152604">
    <property type="component" value="Unassembled WGS sequence"/>
</dbReference>
<keyword evidence="2" id="KW-1133">Transmembrane helix</keyword>
<evidence type="ECO:0000313" key="4">
    <source>
        <dbReference type="Proteomes" id="UP001152604"/>
    </source>
</evidence>
<sequence length="90" mass="10206">MTDWDHNRKFRYTKDAPPAEWPDRIRGISQEGLALLGINPKTNTLHWDGQELAIEKRLANFERGMALVVTIATVVVACVEVGRAVGWFEQ</sequence>